<dbReference type="PANTHER" id="PTHR23077:SF144">
    <property type="entry name" value="PROTEASOME-ASSOCIATED ATPASE"/>
    <property type="match status" value="1"/>
</dbReference>
<feature type="binding site" evidence="4">
    <location>
        <begin position="226"/>
        <end position="231"/>
    </location>
    <ligand>
        <name>ATP</name>
        <dbReference type="ChEBI" id="CHEBI:30616"/>
    </ligand>
</feature>
<dbReference type="SMART" id="SM00382">
    <property type="entry name" value="AAA"/>
    <property type="match status" value="1"/>
</dbReference>
<organism evidence="7 8">
    <name type="scientific">Brachybacterium equifaecis</name>
    <dbReference type="NCBI Taxonomy" id="2910770"/>
    <lineage>
        <taxon>Bacteria</taxon>
        <taxon>Bacillati</taxon>
        <taxon>Actinomycetota</taxon>
        <taxon>Actinomycetes</taxon>
        <taxon>Micrococcales</taxon>
        <taxon>Dermabacteraceae</taxon>
        <taxon>Brachybacterium</taxon>
    </lineage>
</organism>
<evidence type="ECO:0000256" key="3">
    <source>
        <dbReference type="ARBA" id="ARBA00023054"/>
    </source>
</evidence>
<reference evidence="7" key="1">
    <citation type="submission" date="2022-02" db="EMBL/GenBank/DDBJ databases">
        <authorList>
            <person name="Lee M."/>
            <person name="Kim S.-J."/>
            <person name="Jung M.-Y."/>
        </authorList>
    </citation>
    <scope>NUCLEOTIDE SEQUENCE</scope>
    <source>
        <strain evidence="7">JHP9</strain>
    </source>
</reference>
<gene>
    <name evidence="4 7" type="primary">arc</name>
    <name evidence="7" type="ORF">Bequi_12075</name>
</gene>
<dbReference type="GO" id="GO:0036402">
    <property type="term" value="F:proteasome-activating activity"/>
    <property type="evidence" value="ECO:0007669"/>
    <property type="project" value="UniProtKB-EC"/>
</dbReference>
<protein>
    <recommendedName>
        <fullName evidence="4">AAA ATPase forming ring-shaped complexes</fullName>
        <shortName evidence="4">ARC</shortName>
    </recommendedName>
</protein>
<sequence>MKTYQEMTQELEKLSVHNERLVEGLRSARAQIVQLKSDLERIGDPPNSYATFLARTEGTTVDVLHNGRRLRIATSAELDLDALEPGSELRLNESLAAVEAVPAQVTGTVVPVREALADSRVLVQVGPEDVRAFRRAGRIADLDLHPGDQVLVDGRAQMVLEQLETAEITDLVLEQVPDTSFEQIGGLADQIEAIRDAVELPFLQQDLYREYGLRPPKGVLLYGPPGCGKTMIAKAVAHELAVRSAQARGVSIEEALQRSFFLNVKGPELLNKYVGETERSIRLVFERAREHAESGHPVVVFFDEMESLFRTRGSGLSSDVETTIVPQLLAEIDGVESLENVIVIGASNREDMIDPAILRPGRLDVKIRVRRPDAVAARDILSLYLGPELPLRDDREQMLDETVSAIYADGPGTAYVRLEYTDGTAETLHFRDFVSGATLRNIVDRAKKAAVKDFLATGTPGLSTAHLLGAVRQELLENEDLPSGAHPDDWARISGRRGPRVQAVVALQAERRAQEGAS</sequence>
<comment type="caution">
    <text evidence="7">The sequence shown here is derived from an EMBL/GenBank/DDBJ whole genome shotgun (WGS) entry which is preliminary data.</text>
</comment>
<dbReference type="InterPro" id="IPR022482">
    <property type="entry name" value="Proteasome_ATPase"/>
</dbReference>
<evidence type="ECO:0000256" key="1">
    <source>
        <dbReference type="ARBA" id="ARBA00022741"/>
    </source>
</evidence>
<keyword evidence="8" id="KW-1185">Reference proteome</keyword>
<proteinExistence type="inferred from homology"/>
<evidence type="ECO:0000256" key="4">
    <source>
        <dbReference type="HAMAP-Rule" id="MF_02112"/>
    </source>
</evidence>
<dbReference type="InterPro" id="IPR027417">
    <property type="entry name" value="P-loop_NTPase"/>
</dbReference>
<dbReference type="InterPro" id="IPR003960">
    <property type="entry name" value="ATPase_AAA_CS"/>
</dbReference>
<evidence type="ECO:0000259" key="6">
    <source>
        <dbReference type="SMART" id="SM00382"/>
    </source>
</evidence>
<dbReference type="Gene3D" id="3.40.50.300">
    <property type="entry name" value="P-loop containing nucleotide triphosphate hydrolases"/>
    <property type="match status" value="1"/>
</dbReference>
<dbReference type="SUPFAM" id="SSF52540">
    <property type="entry name" value="P-loop containing nucleoside triphosphate hydrolases"/>
    <property type="match status" value="1"/>
</dbReference>
<dbReference type="NCBIfam" id="TIGR03689">
    <property type="entry name" value="pup_AAA"/>
    <property type="match status" value="1"/>
</dbReference>
<dbReference type="PROSITE" id="PS00674">
    <property type="entry name" value="AAA"/>
    <property type="match status" value="1"/>
</dbReference>
<keyword evidence="3" id="KW-0175">Coiled coil</keyword>
<evidence type="ECO:0000313" key="8">
    <source>
        <dbReference type="Proteomes" id="UP001203761"/>
    </source>
</evidence>
<dbReference type="InterPro" id="IPR012340">
    <property type="entry name" value="NA-bd_OB-fold"/>
</dbReference>
<evidence type="ECO:0000256" key="5">
    <source>
        <dbReference type="RuleBase" id="RU003651"/>
    </source>
</evidence>
<dbReference type="PANTHER" id="PTHR23077">
    <property type="entry name" value="AAA-FAMILY ATPASE"/>
    <property type="match status" value="1"/>
</dbReference>
<dbReference type="InterPro" id="IPR032501">
    <property type="entry name" value="Prot_ATP_ID_OB_2nd"/>
</dbReference>
<dbReference type="EMBL" id="JAKNCJ010000008">
    <property type="protein sequence ID" value="MCL6424104.1"/>
    <property type="molecule type" value="Genomic_DNA"/>
</dbReference>
<dbReference type="InterPro" id="IPR041626">
    <property type="entry name" value="Prot_ATP_ID_OB_N"/>
</dbReference>
<dbReference type="Pfam" id="PF00004">
    <property type="entry name" value="AAA"/>
    <property type="match status" value="1"/>
</dbReference>
<dbReference type="InterPro" id="IPR003959">
    <property type="entry name" value="ATPase_AAA_core"/>
</dbReference>
<dbReference type="Proteomes" id="UP001203761">
    <property type="component" value="Unassembled WGS sequence"/>
</dbReference>
<keyword evidence="7" id="KW-0413">Isomerase</keyword>
<dbReference type="RefSeq" id="WP_249738236.1">
    <property type="nucleotide sequence ID" value="NZ_JAKNCJ010000008.1"/>
</dbReference>
<keyword evidence="7" id="KW-0647">Proteasome</keyword>
<name>A0ABT0R2Y6_9MICO</name>
<accession>A0ABT0R2Y6</accession>
<dbReference type="InterPro" id="IPR050168">
    <property type="entry name" value="AAA_ATPase_domain"/>
</dbReference>
<comment type="subunit">
    <text evidence="4">Homohexamer. Assembles into a hexameric ring structure.</text>
</comment>
<dbReference type="Gene3D" id="1.20.5.170">
    <property type="match status" value="1"/>
</dbReference>
<feature type="domain" description="AAA+ ATPase" evidence="6">
    <location>
        <begin position="215"/>
        <end position="373"/>
    </location>
</feature>
<keyword evidence="2 4" id="KW-0067">ATP-binding</keyword>
<evidence type="ECO:0000256" key="2">
    <source>
        <dbReference type="ARBA" id="ARBA00022840"/>
    </source>
</evidence>
<dbReference type="GO" id="GO:0000502">
    <property type="term" value="C:proteasome complex"/>
    <property type="evidence" value="ECO:0007669"/>
    <property type="project" value="UniProtKB-KW"/>
</dbReference>
<dbReference type="InterPro" id="IPR003593">
    <property type="entry name" value="AAA+_ATPase"/>
</dbReference>
<dbReference type="Gene3D" id="2.40.50.140">
    <property type="entry name" value="Nucleic acid-binding proteins"/>
    <property type="match status" value="2"/>
</dbReference>
<dbReference type="Pfam" id="PF16450">
    <property type="entry name" value="Prot_ATP_ID_OB_C"/>
    <property type="match status" value="1"/>
</dbReference>
<dbReference type="Pfam" id="PF17758">
    <property type="entry name" value="Prot_ATP_ID_OB_N"/>
    <property type="match status" value="1"/>
</dbReference>
<comment type="similarity">
    <text evidence="4 5">Belongs to the AAA ATPase family.</text>
</comment>
<keyword evidence="1 4" id="KW-0547">Nucleotide-binding</keyword>
<evidence type="ECO:0000313" key="7">
    <source>
        <dbReference type="EMBL" id="MCL6424104.1"/>
    </source>
</evidence>
<dbReference type="HAMAP" id="MF_02112">
    <property type="entry name" value="ARC_ATPase"/>
    <property type="match status" value="1"/>
</dbReference>